<dbReference type="OrthoDB" id="3226064at2759"/>
<dbReference type="SUPFAM" id="SSF81383">
    <property type="entry name" value="F-box domain"/>
    <property type="match status" value="1"/>
</dbReference>
<dbReference type="Pfam" id="PF12937">
    <property type="entry name" value="F-box-like"/>
    <property type="match status" value="1"/>
</dbReference>
<proteinExistence type="predicted"/>
<sequence length="443" mass="50811">MAHIIDLPLELLEHILYMLDPLDVSRVAQASRLFRRIVYLTPDYQRFWRGLYLAEPLDDPRDIVTYLGSPRLRAISAELCDIDWQGELQRIIRARTIVRNPHLCRKGEWTEVLRTLLDLATTLPPVPFAESECTSRNVAWVLRLLQDGAFLDIESMTDDQDDQAKSQMLARLHTWVGLTRRDVTRPEARFASRAYVYNLRNFGYQNAFAPLMLDGTMRVDWKCMRALAHAYGMKWIEMEKEEAGDYSDHTMDMDTNNEQYSCPLSLPFCQSVIPPGMNLDMESDWAGVEGLWYVGYSFFDHREFLSKVFTPPHCPPCAQNGPLDTSVFEGDNVPEMHASVTMYFRVIGIEPDPDHPTRPRINYAGEHDSEFSVIGYVKLTPDDQIRWHYVGGNGDQPVWNCDGIGLGGVRSQAGVLGVWSTVFHDSEDPVGPLWMRRQQFIVD</sequence>
<keyword evidence="3" id="KW-1185">Reference proteome</keyword>
<dbReference type="InterPro" id="IPR036047">
    <property type="entry name" value="F-box-like_dom_sf"/>
</dbReference>
<dbReference type="CDD" id="cd09917">
    <property type="entry name" value="F-box_SF"/>
    <property type="match status" value="1"/>
</dbReference>
<dbReference type="EMBL" id="KN833725">
    <property type="protein sequence ID" value="KIK23521.1"/>
    <property type="molecule type" value="Genomic_DNA"/>
</dbReference>
<dbReference type="HOGENOM" id="CLU_019366_1_0_1"/>
<accession>A0A0C9Z3B0</accession>
<dbReference type="STRING" id="765257.A0A0C9Z3B0"/>
<name>A0A0C9Z3B0_9AGAM</name>
<dbReference type="Proteomes" id="UP000054018">
    <property type="component" value="Unassembled WGS sequence"/>
</dbReference>
<evidence type="ECO:0000313" key="3">
    <source>
        <dbReference type="Proteomes" id="UP000054018"/>
    </source>
</evidence>
<dbReference type="AlphaFoldDB" id="A0A0C9Z3B0"/>
<feature type="domain" description="F-box" evidence="1">
    <location>
        <begin position="1"/>
        <end position="51"/>
    </location>
</feature>
<reference evidence="2 3" key="1">
    <citation type="submission" date="2014-04" db="EMBL/GenBank/DDBJ databases">
        <authorList>
            <consortium name="DOE Joint Genome Institute"/>
            <person name="Kuo A."/>
            <person name="Kohler A."/>
            <person name="Costa M.D."/>
            <person name="Nagy L.G."/>
            <person name="Floudas D."/>
            <person name="Copeland A."/>
            <person name="Barry K.W."/>
            <person name="Cichocki N."/>
            <person name="Veneault-Fourrey C."/>
            <person name="LaButti K."/>
            <person name="Lindquist E.A."/>
            <person name="Lipzen A."/>
            <person name="Lundell T."/>
            <person name="Morin E."/>
            <person name="Murat C."/>
            <person name="Sun H."/>
            <person name="Tunlid A."/>
            <person name="Henrissat B."/>
            <person name="Grigoriev I.V."/>
            <person name="Hibbett D.S."/>
            <person name="Martin F."/>
            <person name="Nordberg H.P."/>
            <person name="Cantor M.N."/>
            <person name="Hua S.X."/>
        </authorList>
    </citation>
    <scope>NUCLEOTIDE SEQUENCE [LARGE SCALE GENOMIC DNA]</scope>
    <source>
        <strain evidence="2 3">441</strain>
    </source>
</reference>
<evidence type="ECO:0000259" key="1">
    <source>
        <dbReference type="PROSITE" id="PS50181"/>
    </source>
</evidence>
<dbReference type="InterPro" id="IPR001810">
    <property type="entry name" value="F-box_dom"/>
</dbReference>
<dbReference type="PROSITE" id="PS50181">
    <property type="entry name" value="FBOX"/>
    <property type="match status" value="1"/>
</dbReference>
<dbReference type="Gene3D" id="1.20.1280.50">
    <property type="match status" value="1"/>
</dbReference>
<reference evidence="3" key="2">
    <citation type="submission" date="2015-01" db="EMBL/GenBank/DDBJ databases">
        <title>Evolutionary Origins and Diversification of the Mycorrhizal Mutualists.</title>
        <authorList>
            <consortium name="DOE Joint Genome Institute"/>
            <consortium name="Mycorrhizal Genomics Consortium"/>
            <person name="Kohler A."/>
            <person name="Kuo A."/>
            <person name="Nagy L.G."/>
            <person name="Floudas D."/>
            <person name="Copeland A."/>
            <person name="Barry K.W."/>
            <person name="Cichocki N."/>
            <person name="Veneault-Fourrey C."/>
            <person name="LaButti K."/>
            <person name="Lindquist E.A."/>
            <person name="Lipzen A."/>
            <person name="Lundell T."/>
            <person name="Morin E."/>
            <person name="Murat C."/>
            <person name="Riley R."/>
            <person name="Ohm R."/>
            <person name="Sun H."/>
            <person name="Tunlid A."/>
            <person name="Henrissat B."/>
            <person name="Grigoriev I.V."/>
            <person name="Hibbett D.S."/>
            <person name="Martin F."/>
        </authorList>
    </citation>
    <scope>NUCLEOTIDE SEQUENCE [LARGE SCALE GENOMIC DNA]</scope>
    <source>
        <strain evidence="3">441</strain>
    </source>
</reference>
<protein>
    <recommendedName>
        <fullName evidence="1">F-box domain-containing protein</fullName>
    </recommendedName>
</protein>
<gene>
    <name evidence="2" type="ORF">PISMIDRAFT_100267</name>
</gene>
<evidence type="ECO:0000313" key="2">
    <source>
        <dbReference type="EMBL" id="KIK23521.1"/>
    </source>
</evidence>
<organism evidence="2 3">
    <name type="scientific">Pisolithus microcarpus 441</name>
    <dbReference type="NCBI Taxonomy" id="765257"/>
    <lineage>
        <taxon>Eukaryota</taxon>
        <taxon>Fungi</taxon>
        <taxon>Dikarya</taxon>
        <taxon>Basidiomycota</taxon>
        <taxon>Agaricomycotina</taxon>
        <taxon>Agaricomycetes</taxon>
        <taxon>Agaricomycetidae</taxon>
        <taxon>Boletales</taxon>
        <taxon>Sclerodermatineae</taxon>
        <taxon>Pisolithaceae</taxon>
        <taxon>Pisolithus</taxon>
    </lineage>
</organism>